<reference evidence="10 11" key="1">
    <citation type="submission" date="2020-08" db="EMBL/GenBank/DDBJ databases">
        <title>Genomic Encyclopedia of Type Strains, Phase IV (KMG-IV): sequencing the most valuable type-strain genomes for metagenomic binning, comparative biology and taxonomic classification.</title>
        <authorList>
            <person name="Goeker M."/>
        </authorList>
    </citation>
    <scope>NUCLEOTIDE SEQUENCE [LARGE SCALE GENOMIC DNA]</scope>
    <source>
        <strain evidence="10 11">DSM 45385</strain>
    </source>
</reference>
<keyword evidence="11" id="KW-1185">Reference proteome</keyword>
<gene>
    <name evidence="10" type="ORF">HNR40_008659</name>
</gene>
<keyword evidence="3 8" id="KW-0812">Transmembrane</keyword>
<name>A0A7W8EL09_9ACTN</name>
<keyword evidence="4" id="KW-0547">Nucleotide-binding</keyword>
<dbReference type="InterPro" id="IPR043760">
    <property type="entry name" value="PycTM_dom"/>
</dbReference>
<evidence type="ECO:0000256" key="7">
    <source>
        <dbReference type="ARBA" id="ARBA00023136"/>
    </source>
</evidence>
<dbReference type="Pfam" id="PF18967">
    <property type="entry name" value="PycTM"/>
    <property type="match status" value="1"/>
</dbReference>
<keyword evidence="6" id="KW-0051">Antiviral defense</keyword>
<feature type="domain" description="Pycsar effector protein" evidence="9">
    <location>
        <begin position="4"/>
        <end position="143"/>
    </location>
</feature>
<evidence type="ECO:0000256" key="1">
    <source>
        <dbReference type="ARBA" id="ARBA00004236"/>
    </source>
</evidence>
<evidence type="ECO:0000256" key="6">
    <source>
        <dbReference type="ARBA" id="ARBA00023118"/>
    </source>
</evidence>
<evidence type="ECO:0000313" key="10">
    <source>
        <dbReference type="EMBL" id="MBB5083156.1"/>
    </source>
</evidence>
<comment type="subcellular location">
    <subcellularLocation>
        <location evidence="1">Cell membrane</location>
    </subcellularLocation>
</comment>
<sequence length="145" mass="15443">MSVFQNYVQHADTKAGIAVVVHAAGATLLATQSGAAPKILGASAALGWSVLAAFAVGFLVAGYYLARAVSPSRRLVRSRYGISGAPETPPDHTDLRTQYAEAWAMITTLAAIARKKHRHVAGAIRWNYLVILSTTVWSVSALLIR</sequence>
<dbReference type="EMBL" id="JACHIN010000016">
    <property type="protein sequence ID" value="MBB5083156.1"/>
    <property type="molecule type" value="Genomic_DNA"/>
</dbReference>
<evidence type="ECO:0000256" key="3">
    <source>
        <dbReference type="ARBA" id="ARBA00022692"/>
    </source>
</evidence>
<evidence type="ECO:0000259" key="9">
    <source>
        <dbReference type="Pfam" id="PF18967"/>
    </source>
</evidence>
<dbReference type="RefSeq" id="WP_184972006.1">
    <property type="nucleotide sequence ID" value="NZ_JACHIN010000016.1"/>
</dbReference>
<dbReference type="Proteomes" id="UP000568380">
    <property type="component" value="Unassembled WGS sequence"/>
</dbReference>
<feature type="transmembrane region" description="Helical" evidence="8">
    <location>
        <begin position="45"/>
        <end position="66"/>
    </location>
</feature>
<evidence type="ECO:0000313" key="11">
    <source>
        <dbReference type="Proteomes" id="UP000568380"/>
    </source>
</evidence>
<comment type="caution">
    <text evidence="10">The sequence shown here is derived from an EMBL/GenBank/DDBJ whole genome shotgun (WGS) entry which is preliminary data.</text>
</comment>
<accession>A0A7W8EL09</accession>
<keyword evidence="5 8" id="KW-1133">Transmembrane helix</keyword>
<feature type="transmembrane region" description="Helical" evidence="8">
    <location>
        <begin position="124"/>
        <end position="144"/>
    </location>
</feature>
<evidence type="ECO:0000256" key="2">
    <source>
        <dbReference type="ARBA" id="ARBA00022475"/>
    </source>
</evidence>
<protein>
    <recommendedName>
        <fullName evidence="9">Pycsar effector protein domain-containing protein</fullName>
    </recommendedName>
</protein>
<keyword evidence="2" id="KW-1003">Cell membrane</keyword>
<organism evidence="10 11">
    <name type="scientific">Nonomuraea endophytica</name>
    <dbReference type="NCBI Taxonomy" id="714136"/>
    <lineage>
        <taxon>Bacteria</taxon>
        <taxon>Bacillati</taxon>
        <taxon>Actinomycetota</taxon>
        <taxon>Actinomycetes</taxon>
        <taxon>Streptosporangiales</taxon>
        <taxon>Streptosporangiaceae</taxon>
        <taxon>Nonomuraea</taxon>
    </lineage>
</organism>
<proteinExistence type="predicted"/>
<evidence type="ECO:0000256" key="8">
    <source>
        <dbReference type="SAM" id="Phobius"/>
    </source>
</evidence>
<keyword evidence="7 8" id="KW-0472">Membrane</keyword>
<dbReference type="AlphaFoldDB" id="A0A7W8EL09"/>
<evidence type="ECO:0000256" key="4">
    <source>
        <dbReference type="ARBA" id="ARBA00022741"/>
    </source>
</evidence>
<evidence type="ECO:0000256" key="5">
    <source>
        <dbReference type="ARBA" id="ARBA00022989"/>
    </source>
</evidence>